<feature type="transmembrane region" description="Helical" evidence="7">
    <location>
        <begin position="104"/>
        <end position="123"/>
    </location>
</feature>
<feature type="transmembrane region" description="Helical" evidence="7">
    <location>
        <begin position="75"/>
        <end position="98"/>
    </location>
</feature>
<keyword evidence="3" id="KW-1003">Cell membrane</keyword>
<evidence type="ECO:0000256" key="6">
    <source>
        <dbReference type="ARBA" id="ARBA00023136"/>
    </source>
</evidence>
<feature type="transmembrane region" description="Helical" evidence="7">
    <location>
        <begin position="34"/>
        <end position="55"/>
    </location>
</feature>
<organism evidence="8 9">
    <name type="scientific">Candidatus Thermodesulfobacterium syntrophicum</name>
    <dbReference type="NCBI Taxonomy" id="3060442"/>
    <lineage>
        <taxon>Bacteria</taxon>
        <taxon>Pseudomonadati</taxon>
        <taxon>Thermodesulfobacteriota</taxon>
        <taxon>Thermodesulfobacteria</taxon>
        <taxon>Thermodesulfobacteriales</taxon>
        <taxon>Thermodesulfobacteriaceae</taxon>
        <taxon>Thermodesulfobacterium</taxon>
    </lineage>
</organism>
<evidence type="ECO:0000256" key="2">
    <source>
        <dbReference type="ARBA" id="ARBA00006386"/>
    </source>
</evidence>
<evidence type="ECO:0000256" key="7">
    <source>
        <dbReference type="SAM" id="Phobius"/>
    </source>
</evidence>
<keyword evidence="6 7" id="KW-0472">Membrane</keyword>
<keyword evidence="4 7" id="KW-0812">Transmembrane</keyword>
<feature type="transmembrane region" description="Helical" evidence="7">
    <location>
        <begin position="135"/>
        <end position="156"/>
    </location>
</feature>
<sequence>MYYLYIVTAFALAFSLIANRKKTLMAIKIAVKKFVNILPAFLTMLILVSIVLFLVPDKTISNCLGNNNKFVGMIFASVFGSITLMPGFIAFPLCGILLKKGVPYMVLSAFTTTLMMVGVLTYPIEKEYFGMKVTIIRNIISFFIAIIVALVTGIFFGEMF</sequence>
<comment type="caution">
    <text evidence="8">The sequence shown here is derived from an EMBL/GenBank/DDBJ whole genome shotgun (WGS) entry which is preliminary data.</text>
</comment>
<dbReference type="InterPro" id="IPR005524">
    <property type="entry name" value="DUF318"/>
</dbReference>
<accession>A0AAE3NYN6</accession>
<dbReference type="Pfam" id="PF03773">
    <property type="entry name" value="ArsP_1"/>
    <property type="match status" value="1"/>
</dbReference>
<evidence type="ECO:0000256" key="4">
    <source>
        <dbReference type="ARBA" id="ARBA00022692"/>
    </source>
</evidence>
<evidence type="ECO:0000256" key="3">
    <source>
        <dbReference type="ARBA" id="ARBA00022475"/>
    </source>
</evidence>
<evidence type="ECO:0000256" key="1">
    <source>
        <dbReference type="ARBA" id="ARBA00004651"/>
    </source>
</evidence>
<evidence type="ECO:0000256" key="5">
    <source>
        <dbReference type="ARBA" id="ARBA00022989"/>
    </source>
</evidence>
<dbReference type="Proteomes" id="UP001144110">
    <property type="component" value="Unassembled WGS sequence"/>
</dbReference>
<proteinExistence type="inferred from homology"/>
<dbReference type="GO" id="GO:0005886">
    <property type="term" value="C:plasma membrane"/>
    <property type="evidence" value="ECO:0007669"/>
    <property type="project" value="UniProtKB-SubCell"/>
</dbReference>
<comment type="similarity">
    <text evidence="2">Belongs to the UPF0718 family.</text>
</comment>
<dbReference type="AlphaFoldDB" id="A0AAE3NYN6"/>
<keyword evidence="5 7" id="KW-1133">Transmembrane helix</keyword>
<name>A0AAE3NYN6_9BACT</name>
<gene>
    <name evidence="8" type="ORF">OD816_000037</name>
</gene>
<evidence type="ECO:0000313" key="8">
    <source>
        <dbReference type="EMBL" id="MDF2952792.1"/>
    </source>
</evidence>
<evidence type="ECO:0000313" key="9">
    <source>
        <dbReference type="Proteomes" id="UP001144110"/>
    </source>
</evidence>
<comment type="subcellular location">
    <subcellularLocation>
        <location evidence="1">Cell membrane</location>
        <topology evidence="1">Multi-pass membrane protein</topology>
    </subcellularLocation>
</comment>
<protein>
    <submittedName>
        <fullName evidence="8">Membrane protein YraQ</fullName>
    </submittedName>
</protein>
<dbReference type="EMBL" id="JAPHEG010000001">
    <property type="protein sequence ID" value="MDF2952792.1"/>
    <property type="molecule type" value="Genomic_DNA"/>
</dbReference>
<reference evidence="8" key="1">
    <citation type="submission" date="2022-11" db="EMBL/GenBank/DDBJ databases">
        <title>Candidatus Alkanophaga archaea from heated hydrothermal vent sediment oxidize petroleum alkanes.</title>
        <authorList>
            <person name="Zehnle H."/>
            <person name="Laso-Perez R."/>
            <person name="Lipp J."/>
            <person name="Teske A."/>
            <person name="Wegener G."/>
        </authorList>
    </citation>
    <scope>NUCLEOTIDE SEQUENCE</scope>
    <source>
        <strain evidence="8">MCA70</strain>
    </source>
</reference>